<organism evidence="3 4">
    <name type="scientific">Dichotomopilus funicola</name>
    <dbReference type="NCBI Taxonomy" id="1934379"/>
    <lineage>
        <taxon>Eukaryota</taxon>
        <taxon>Fungi</taxon>
        <taxon>Dikarya</taxon>
        <taxon>Ascomycota</taxon>
        <taxon>Pezizomycotina</taxon>
        <taxon>Sordariomycetes</taxon>
        <taxon>Sordariomycetidae</taxon>
        <taxon>Sordariales</taxon>
        <taxon>Chaetomiaceae</taxon>
        <taxon>Dichotomopilus</taxon>
    </lineage>
</organism>
<accession>A0AAN6ZN47</accession>
<evidence type="ECO:0008006" key="5">
    <source>
        <dbReference type="Google" id="ProtNLM"/>
    </source>
</evidence>
<dbReference type="RefSeq" id="XP_062638831.1">
    <property type="nucleotide sequence ID" value="XM_062776640.1"/>
</dbReference>
<feature type="transmembrane region" description="Helical" evidence="2">
    <location>
        <begin position="177"/>
        <end position="194"/>
    </location>
</feature>
<proteinExistence type="predicted"/>
<feature type="transmembrane region" description="Helical" evidence="2">
    <location>
        <begin position="104"/>
        <end position="125"/>
    </location>
</feature>
<protein>
    <recommendedName>
        <fullName evidence="5">DUF1275 domain protein</fullName>
    </recommendedName>
</protein>
<feature type="transmembrane region" description="Helical" evidence="2">
    <location>
        <begin position="137"/>
        <end position="157"/>
    </location>
</feature>
<evidence type="ECO:0000256" key="1">
    <source>
        <dbReference type="SAM" id="MobiDB-lite"/>
    </source>
</evidence>
<dbReference type="Pfam" id="PF06912">
    <property type="entry name" value="DUF1275"/>
    <property type="match status" value="1"/>
</dbReference>
<name>A0AAN6ZN47_9PEZI</name>
<reference evidence="3" key="2">
    <citation type="submission" date="2023-05" db="EMBL/GenBank/DDBJ databases">
        <authorList>
            <consortium name="Lawrence Berkeley National Laboratory"/>
            <person name="Steindorff A."/>
            <person name="Hensen N."/>
            <person name="Bonometti L."/>
            <person name="Westerberg I."/>
            <person name="Brannstrom I.O."/>
            <person name="Guillou S."/>
            <person name="Cros-Aarteil S."/>
            <person name="Calhoun S."/>
            <person name="Haridas S."/>
            <person name="Kuo A."/>
            <person name="Mondo S."/>
            <person name="Pangilinan J."/>
            <person name="Riley R."/>
            <person name="Labutti K."/>
            <person name="Andreopoulos B."/>
            <person name="Lipzen A."/>
            <person name="Chen C."/>
            <person name="Yanf M."/>
            <person name="Daum C."/>
            <person name="Ng V."/>
            <person name="Clum A."/>
            <person name="Ohm R."/>
            <person name="Martin F."/>
            <person name="Silar P."/>
            <person name="Natvig D."/>
            <person name="Lalanne C."/>
            <person name="Gautier V."/>
            <person name="Ament-Velasquez S.L."/>
            <person name="Kruys A."/>
            <person name="Hutchinson M.I."/>
            <person name="Powell A.J."/>
            <person name="Barry K."/>
            <person name="Miller A.N."/>
            <person name="Grigoriev I.V."/>
            <person name="Debuchy R."/>
            <person name="Gladieux P."/>
            <person name="Thoren M.H."/>
            <person name="Johannesson H."/>
        </authorList>
    </citation>
    <scope>NUCLEOTIDE SEQUENCE</scope>
    <source>
        <strain evidence="3">CBS 141.50</strain>
    </source>
</reference>
<keyword evidence="2" id="KW-0812">Transmembrane</keyword>
<dbReference type="PANTHER" id="PTHR37488">
    <property type="entry name" value="DUF1275 DOMAIN-CONTAINING PROTEIN"/>
    <property type="match status" value="1"/>
</dbReference>
<dbReference type="InterPro" id="IPR010699">
    <property type="entry name" value="DUF1275"/>
</dbReference>
<dbReference type="AlphaFoldDB" id="A0AAN6ZN47"/>
<gene>
    <name evidence="3" type="ORF">C8A04DRAFT_10578</name>
</gene>
<feature type="transmembrane region" description="Helical" evidence="2">
    <location>
        <begin position="257"/>
        <end position="276"/>
    </location>
</feature>
<feature type="region of interest" description="Disordered" evidence="1">
    <location>
        <begin position="1"/>
        <end position="23"/>
    </location>
</feature>
<feature type="transmembrane region" description="Helical" evidence="2">
    <location>
        <begin position="234"/>
        <end position="251"/>
    </location>
</feature>
<dbReference type="Proteomes" id="UP001302676">
    <property type="component" value="Unassembled WGS sequence"/>
</dbReference>
<reference evidence="3" key="1">
    <citation type="journal article" date="2023" name="Mol. Phylogenet. Evol.">
        <title>Genome-scale phylogeny and comparative genomics of the fungal order Sordariales.</title>
        <authorList>
            <person name="Hensen N."/>
            <person name="Bonometti L."/>
            <person name="Westerberg I."/>
            <person name="Brannstrom I.O."/>
            <person name="Guillou S."/>
            <person name="Cros-Aarteil S."/>
            <person name="Calhoun S."/>
            <person name="Haridas S."/>
            <person name="Kuo A."/>
            <person name="Mondo S."/>
            <person name="Pangilinan J."/>
            <person name="Riley R."/>
            <person name="LaButti K."/>
            <person name="Andreopoulos B."/>
            <person name="Lipzen A."/>
            <person name="Chen C."/>
            <person name="Yan M."/>
            <person name="Daum C."/>
            <person name="Ng V."/>
            <person name="Clum A."/>
            <person name="Steindorff A."/>
            <person name="Ohm R.A."/>
            <person name="Martin F."/>
            <person name="Silar P."/>
            <person name="Natvig D.O."/>
            <person name="Lalanne C."/>
            <person name="Gautier V."/>
            <person name="Ament-Velasquez S.L."/>
            <person name="Kruys A."/>
            <person name="Hutchinson M.I."/>
            <person name="Powell A.J."/>
            <person name="Barry K."/>
            <person name="Miller A.N."/>
            <person name="Grigoriev I.V."/>
            <person name="Debuchy R."/>
            <person name="Gladieux P."/>
            <person name="Hiltunen Thoren M."/>
            <person name="Johannesson H."/>
        </authorList>
    </citation>
    <scope>NUCLEOTIDE SEQUENCE</scope>
    <source>
        <strain evidence="3">CBS 141.50</strain>
    </source>
</reference>
<keyword evidence="4" id="KW-1185">Reference proteome</keyword>
<dbReference type="PANTHER" id="PTHR37488:SF2">
    <property type="entry name" value="DUF1275 DOMAIN-CONTAINING PROTEIN"/>
    <property type="match status" value="1"/>
</dbReference>
<sequence length="293" mass="31342">MAEEKESVPSTPTSGRGFEIPDHHLSKVVPPRQAPSMGSRVWSHLNDNIRSSILVEIELLILTFCVGLQDAISFPDFHCFASNQTGNTVFLVLAIVLPEADGDMFYTANIGIALGFFVASAWLTGQLGHLVGPRRRGWLILCNLFQTALVLAAAALQYMNQSELEAEAAVDGARAPMTLYAIGLLATAAGSQVVQARSLRVTEITTAMATAAWVDLMIDPDFFGLRNRGRNRRAAFLAALVLGTLAGAFVFKTVGSPAALLVSGAGKLVVVGMYFFNPAEREEGEKESGKSAV</sequence>
<evidence type="ECO:0000256" key="2">
    <source>
        <dbReference type="SAM" id="Phobius"/>
    </source>
</evidence>
<dbReference type="EMBL" id="MU853568">
    <property type="protein sequence ID" value="KAK4145460.1"/>
    <property type="molecule type" value="Genomic_DNA"/>
</dbReference>
<evidence type="ECO:0000313" key="4">
    <source>
        <dbReference type="Proteomes" id="UP001302676"/>
    </source>
</evidence>
<keyword evidence="2" id="KW-0472">Membrane</keyword>
<comment type="caution">
    <text evidence="3">The sequence shown here is derived from an EMBL/GenBank/DDBJ whole genome shotgun (WGS) entry which is preliminary data.</text>
</comment>
<evidence type="ECO:0000313" key="3">
    <source>
        <dbReference type="EMBL" id="KAK4145460.1"/>
    </source>
</evidence>
<keyword evidence="2" id="KW-1133">Transmembrane helix</keyword>
<dbReference type="GeneID" id="87813253"/>